<reference evidence="17 18" key="1">
    <citation type="journal article" date="2008" name="Appl. Environ. Microbiol.">
        <title>Genome of the epsilonproteobacterial chemolithoautotroph Sulfurimonas denitrificans.</title>
        <authorList>
            <person name="Sievert S.M."/>
            <person name="Scott K.M."/>
            <person name="Klotz M.G."/>
            <person name="Chain P.S.G."/>
            <person name="Hauser L.J."/>
            <person name="Hemp J."/>
            <person name="Huegler M."/>
            <person name="Land M."/>
            <person name="Lapidus A."/>
            <person name="Larimer F.W."/>
            <person name="Lucas S."/>
            <person name="Malfatti S.A."/>
            <person name="Meyer F."/>
            <person name="Paulsen I.T."/>
            <person name="Ren Q."/>
            <person name="Simon J."/>
            <person name="Bailey K."/>
            <person name="Diaz E."/>
            <person name="Fitzpatrick K.A."/>
            <person name="Glover B."/>
            <person name="Gwatney N."/>
            <person name="Korajkic A."/>
            <person name="Long A."/>
            <person name="Mobberley J.M."/>
            <person name="Pantry S.N."/>
            <person name="Pazder G."/>
            <person name="Peterson S."/>
            <person name="Quintanilla J.D."/>
            <person name="Sprinkle R."/>
            <person name="Stephens J."/>
            <person name="Thomas P."/>
            <person name="Vaughn R."/>
            <person name="Weber M.J."/>
            <person name="Wooten L.L."/>
        </authorList>
    </citation>
    <scope>NUCLEOTIDE SEQUENCE [LARGE SCALE GENOMIC DNA]</scope>
    <source>
        <strain evidence="18">ATCC 33889 / DSM 1251</strain>
    </source>
</reference>
<keyword evidence="6 15" id="KW-0812">Transmembrane</keyword>
<dbReference type="Pfam" id="PF00403">
    <property type="entry name" value="HMA"/>
    <property type="match status" value="1"/>
</dbReference>
<keyword evidence="3" id="KW-0813">Transport</keyword>
<evidence type="ECO:0000256" key="2">
    <source>
        <dbReference type="ARBA" id="ARBA00006024"/>
    </source>
</evidence>
<dbReference type="Proteomes" id="UP000002714">
    <property type="component" value="Chromosome"/>
</dbReference>
<organism evidence="17 18">
    <name type="scientific">Sulfurimonas denitrificans (strain ATCC 33889 / DSM 1251)</name>
    <name type="common">Thiomicrospira denitrificans (strain ATCC 33889 / DSM 1251)</name>
    <dbReference type="NCBI Taxonomy" id="326298"/>
    <lineage>
        <taxon>Bacteria</taxon>
        <taxon>Pseudomonadati</taxon>
        <taxon>Campylobacterota</taxon>
        <taxon>Epsilonproteobacteria</taxon>
        <taxon>Campylobacterales</taxon>
        <taxon>Sulfurimonadaceae</taxon>
        <taxon>Sulfurimonas</taxon>
    </lineage>
</organism>
<feature type="domain" description="HMA" evidence="16">
    <location>
        <begin position="105"/>
        <end position="171"/>
    </location>
</feature>
<dbReference type="SUPFAM" id="SSF55008">
    <property type="entry name" value="HMA, heavy metal-associated domain"/>
    <property type="match status" value="1"/>
</dbReference>
<dbReference type="PROSITE" id="PS01229">
    <property type="entry name" value="COF_2"/>
    <property type="match status" value="1"/>
</dbReference>
<dbReference type="InterPro" id="IPR023299">
    <property type="entry name" value="ATPase_P-typ_cyto_dom_N"/>
</dbReference>
<dbReference type="AlphaFoldDB" id="Q30T26"/>
<evidence type="ECO:0000256" key="8">
    <source>
        <dbReference type="ARBA" id="ARBA00022741"/>
    </source>
</evidence>
<dbReference type="SUPFAM" id="SSF81653">
    <property type="entry name" value="Calcium ATPase, transduction domain A"/>
    <property type="match status" value="1"/>
</dbReference>
<dbReference type="PRINTS" id="PR00119">
    <property type="entry name" value="CATATPASE"/>
</dbReference>
<sequence length="817" mass="89991">MENLKLSSKVACSHCNIKFEESVMIKEVQSSSKESSASQTLIRYFCCSGCQGVFYLLQDKGLESFYEKSKDIELSLQNQNLKDSSSFDSQSFYDKFVKKNSDGFCEVSLVIEGIHCSACVWLNEKVLHNMDGVIEVNINFTNNKAIIVWADDIVKLSNIIDTIRSIGYNAFAYDSSAQELHANKERKSYYLKMAVAIFASMNTMWIAVAQYAGYFSGITQDVKTILNIAEGVLATPVLFYSGWVFFRGAYYGYKNRVVNMDMLVATGATLTYMYSLYITIIQRGEAYFDSVSMIITFVLIGKFLEVLSKKNAADTLDKIASSIPSEVKILKENRIVNVKLDDVGIGDIVIVSSGERVLLDGEIIKGGGSFDESNLTGESEPIYKSVGMSVISGTLSIDADINFRASKDFKHSTLSNIVKLLESAINKKPKIQQMANRLSEHFSSVILALSVLTLFGWWFWTNNFETSLMIAISVIIIACPCALALATPVATLVGLGLGASRGVLFKEAAGLEIMAKTDTLVLDKTGTITVGKPEVVKEHILEEFDKKLLYSLVSSSKHPVAKGIANYLKNSEYICDIVFDEFAQLPALGIKAKLGKIELLGGNKKLLDENKIEIDFFTQGTLFYFAIDKQVVAIYELEDRVKDGVKEFVNRMHKMNIDVVMLTGDNENIAKRVAQKVGIKTIFYEQTPQSKAEYISTLSKNKKNVVMVGDGINDILALASADIGIVMGSGSDIAVEVGDVVLLNSSIKSLEEALKISRTTFGLIKQNLALSLIYNALTIPLAMAGYVIPLVAAISMSVSSLLVVGNSLRIKYKWNRG</sequence>
<keyword evidence="14 15" id="KW-0472">Membrane</keyword>
<comment type="subcellular location">
    <subcellularLocation>
        <location evidence="1">Cell membrane</location>
        <topology evidence="1">Multi-pass membrane protein</topology>
    </subcellularLocation>
</comment>
<dbReference type="EMBL" id="CP000153">
    <property type="protein sequence ID" value="ABB43855.1"/>
    <property type="molecule type" value="Genomic_DNA"/>
</dbReference>
<evidence type="ECO:0000313" key="18">
    <source>
        <dbReference type="Proteomes" id="UP000002714"/>
    </source>
</evidence>
<dbReference type="CDD" id="cd00371">
    <property type="entry name" value="HMA"/>
    <property type="match status" value="1"/>
</dbReference>
<evidence type="ECO:0000256" key="12">
    <source>
        <dbReference type="ARBA" id="ARBA00022989"/>
    </source>
</evidence>
<dbReference type="KEGG" id="tdn:Suden_0576"/>
<dbReference type="GO" id="GO:0043682">
    <property type="term" value="F:P-type divalent copper transporter activity"/>
    <property type="evidence" value="ECO:0007669"/>
    <property type="project" value="TreeGrafter"/>
</dbReference>
<dbReference type="Pfam" id="PF00122">
    <property type="entry name" value="E1-E2_ATPase"/>
    <property type="match status" value="1"/>
</dbReference>
<dbReference type="InterPro" id="IPR036163">
    <property type="entry name" value="HMA_dom_sf"/>
</dbReference>
<dbReference type="GO" id="GO:0055070">
    <property type="term" value="P:copper ion homeostasis"/>
    <property type="evidence" value="ECO:0007669"/>
    <property type="project" value="TreeGrafter"/>
</dbReference>
<evidence type="ECO:0000256" key="1">
    <source>
        <dbReference type="ARBA" id="ARBA00004651"/>
    </source>
</evidence>
<dbReference type="InterPro" id="IPR018303">
    <property type="entry name" value="ATPase_P-typ_P_site"/>
</dbReference>
<feature type="transmembrane region" description="Helical" evidence="15">
    <location>
        <begin position="442"/>
        <end position="460"/>
    </location>
</feature>
<dbReference type="Gene3D" id="3.40.1110.10">
    <property type="entry name" value="Calcium-transporting ATPase, cytoplasmic domain N"/>
    <property type="match status" value="1"/>
</dbReference>
<gene>
    <name evidence="17" type="ordered locus">Suden_0576</name>
</gene>
<feature type="transmembrane region" description="Helical" evidence="15">
    <location>
        <begin position="466"/>
        <end position="497"/>
    </location>
</feature>
<evidence type="ECO:0000256" key="11">
    <source>
        <dbReference type="ARBA" id="ARBA00022967"/>
    </source>
</evidence>
<keyword evidence="11" id="KW-1278">Translocase</keyword>
<dbReference type="Pfam" id="PF00702">
    <property type="entry name" value="Hydrolase"/>
    <property type="match status" value="1"/>
</dbReference>
<accession>Q30T26</accession>
<dbReference type="Gene3D" id="2.70.150.10">
    <property type="entry name" value="Calcium-transporting ATPase, cytoplasmic transduction domain A"/>
    <property type="match status" value="1"/>
</dbReference>
<evidence type="ECO:0000256" key="14">
    <source>
        <dbReference type="ARBA" id="ARBA00023136"/>
    </source>
</evidence>
<dbReference type="PANTHER" id="PTHR43520:SF5">
    <property type="entry name" value="CATION-TRANSPORTING P-TYPE ATPASE-RELATED"/>
    <property type="match status" value="1"/>
</dbReference>
<name>Q30T26_SULDN</name>
<dbReference type="GO" id="GO:0005886">
    <property type="term" value="C:plasma membrane"/>
    <property type="evidence" value="ECO:0007669"/>
    <property type="project" value="UniProtKB-SubCell"/>
</dbReference>
<dbReference type="SUPFAM" id="SSF81665">
    <property type="entry name" value="Calcium ATPase, transmembrane domain M"/>
    <property type="match status" value="1"/>
</dbReference>
<dbReference type="SUPFAM" id="SSF56784">
    <property type="entry name" value="HAD-like"/>
    <property type="match status" value="1"/>
</dbReference>
<dbReference type="InterPro" id="IPR006121">
    <property type="entry name" value="HMA_dom"/>
</dbReference>
<dbReference type="InterPro" id="IPR021993">
    <property type="entry name" value="ATPase-cat-bd"/>
</dbReference>
<keyword evidence="9 15" id="KW-0067">ATP-binding</keyword>
<proteinExistence type="inferred from homology"/>
<dbReference type="InterPro" id="IPR059000">
    <property type="entry name" value="ATPase_P-type_domA"/>
</dbReference>
<feature type="transmembrane region" description="Helical" evidence="15">
    <location>
        <begin position="258"/>
        <end position="280"/>
    </location>
</feature>
<dbReference type="Pfam" id="PF12156">
    <property type="entry name" value="ATPase-cat_bd"/>
    <property type="match status" value="1"/>
</dbReference>
<dbReference type="InterPro" id="IPR023298">
    <property type="entry name" value="ATPase_P-typ_TM_dom_sf"/>
</dbReference>
<dbReference type="GO" id="GO:0005507">
    <property type="term" value="F:copper ion binding"/>
    <property type="evidence" value="ECO:0007669"/>
    <property type="project" value="TreeGrafter"/>
</dbReference>
<dbReference type="GO" id="GO:0016887">
    <property type="term" value="F:ATP hydrolysis activity"/>
    <property type="evidence" value="ECO:0007669"/>
    <property type="project" value="InterPro"/>
</dbReference>
<dbReference type="GO" id="GO:0005524">
    <property type="term" value="F:ATP binding"/>
    <property type="evidence" value="ECO:0007669"/>
    <property type="project" value="UniProtKB-UniRule"/>
</dbReference>
<dbReference type="PRINTS" id="PR00943">
    <property type="entry name" value="CUATPASE"/>
</dbReference>
<keyword evidence="12 15" id="KW-1133">Transmembrane helix</keyword>
<dbReference type="NCBIfam" id="TIGR01511">
    <property type="entry name" value="ATPase-IB1_Cu"/>
    <property type="match status" value="1"/>
</dbReference>
<keyword evidence="18" id="KW-1185">Reference proteome</keyword>
<dbReference type="PROSITE" id="PS50846">
    <property type="entry name" value="HMA_2"/>
    <property type="match status" value="1"/>
</dbReference>
<keyword evidence="5" id="KW-0597">Phosphoprotein</keyword>
<dbReference type="HOGENOM" id="CLU_001771_0_3_7"/>
<dbReference type="NCBIfam" id="TIGR01494">
    <property type="entry name" value="ATPase_P-type"/>
    <property type="match status" value="1"/>
</dbReference>
<evidence type="ECO:0000256" key="4">
    <source>
        <dbReference type="ARBA" id="ARBA00022475"/>
    </source>
</evidence>
<feature type="transmembrane region" description="Helical" evidence="15">
    <location>
        <begin position="286"/>
        <end position="304"/>
    </location>
</feature>
<evidence type="ECO:0000256" key="3">
    <source>
        <dbReference type="ARBA" id="ARBA00022448"/>
    </source>
</evidence>
<evidence type="ECO:0000313" key="17">
    <source>
        <dbReference type="EMBL" id="ABB43855.1"/>
    </source>
</evidence>
<keyword evidence="4 15" id="KW-1003">Cell membrane</keyword>
<dbReference type="InterPro" id="IPR023214">
    <property type="entry name" value="HAD_sf"/>
</dbReference>
<evidence type="ECO:0000256" key="15">
    <source>
        <dbReference type="RuleBase" id="RU362081"/>
    </source>
</evidence>
<dbReference type="Gene3D" id="3.40.50.1000">
    <property type="entry name" value="HAD superfamily/HAD-like"/>
    <property type="match status" value="1"/>
</dbReference>
<dbReference type="InterPro" id="IPR036412">
    <property type="entry name" value="HAD-like_sf"/>
</dbReference>
<dbReference type="PANTHER" id="PTHR43520">
    <property type="entry name" value="ATP7, ISOFORM B"/>
    <property type="match status" value="1"/>
</dbReference>
<dbReference type="STRING" id="326298.Suden_0576"/>
<dbReference type="PROSITE" id="PS00154">
    <property type="entry name" value="ATPASE_E1_E2"/>
    <property type="match status" value="1"/>
</dbReference>
<comment type="similarity">
    <text evidence="2 15">Belongs to the cation transport ATPase (P-type) (TC 3.A.3) family. Type IB subfamily.</text>
</comment>
<keyword evidence="7 15" id="KW-0479">Metal-binding</keyword>
<evidence type="ECO:0000256" key="6">
    <source>
        <dbReference type="ARBA" id="ARBA00022692"/>
    </source>
</evidence>
<feature type="transmembrane region" description="Helical" evidence="15">
    <location>
        <begin position="224"/>
        <end position="246"/>
    </location>
</feature>
<keyword evidence="10" id="KW-0460">Magnesium</keyword>
<dbReference type="InterPro" id="IPR027256">
    <property type="entry name" value="P-typ_ATPase_IB"/>
</dbReference>
<evidence type="ECO:0000256" key="9">
    <source>
        <dbReference type="ARBA" id="ARBA00022840"/>
    </source>
</evidence>
<evidence type="ECO:0000256" key="10">
    <source>
        <dbReference type="ARBA" id="ARBA00022842"/>
    </source>
</evidence>
<keyword evidence="8 15" id="KW-0547">Nucleotide-binding</keyword>
<feature type="transmembrane region" description="Helical" evidence="15">
    <location>
        <begin position="189"/>
        <end position="212"/>
    </location>
</feature>
<evidence type="ECO:0000256" key="7">
    <source>
        <dbReference type="ARBA" id="ARBA00022723"/>
    </source>
</evidence>
<keyword evidence="13" id="KW-0406">Ion transport</keyword>
<evidence type="ECO:0000259" key="16">
    <source>
        <dbReference type="PROSITE" id="PS50846"/>
    </source>
</evidence>
<dbReference type="eggNOG" id="COG2217">
    <property type="taxonomic scope" value="Bacteria"/>
</dbReference>
<dbReference type="RefSeq" id="WP_011372209.1">
    <property type="nucleotide sequence ID" value="NC_007575.1"/>
</dbReference>
<feature type="transmembrane region" description="Helical" evidence="15">
    <location>
        <begin position="767"/>
        <end position="784"/>
    </location>
</feature>
<dbReference type="InterPro" id="IPR001757">
    <property type="entry name" value="P_typ_ATPase"/>
</dbReference>
<evidence type="ECO:0000256" key="5">
    <source>
        <dbReference type="ARBA" id="ARBA00022553"/>
    </source>
</evidence>
<dbReference type="Gene3D" id="3.30.70.100">
    <property type="match status" value="1"/>
</dbReference>
<evidence type="ECO:0000256" key="13">
    <source>
        <dbReference type="ARBA" id="ARBA00023065"/>
    </source>
</evidence>
<dbReference type="InterPro" id="IPR008250">
    <property type="entry name" value="ATPase_P-typ_transduc_dom_A_sf"/>
</dbReference>
<dbReference type="NCBIfam" id="TIGR01525">
    <property type="entry name" value="ATPase-IB_hvy"/>
    <property type="match status" value="1"/>
</dbReference>
<protein>
    <submittedName>
        <fullName evidence="17">Copper-translocating P-type ATPase:Heavy metal translocating P-type ATPase</fullName>
    </submittedName>
</protein>